<keyword evidence="12" id="KW-1185">Reference proteome</keyword>
<dbReference type="Gene3D" id="3.40.190.10">
    <property type="entry name" value="Periplasmic binding protein-like II"/>
    <property type="match status" value="1"/>
</dbReference>
<evidence type="ECO:0000256" key="1">
    <source>
        <dbReference type="ARBA" id="ARBA00004651"/>
    </source>
</evidence>
<feature type="transmembrane region" description="Helical" evidence="8">
    <location>
        <begin position="346"/>
        <end position="367"/>
    </location>
</feature>
<feature type="transmembrane region" description="Helical" evidence="8">
    <location>
        <begin position="394"/>
        <end position="417"/>
    </location>
</feature>
<evidence type="ECO:0000256" key="7">
    <source>
        <dbReference type="ARBA" id="ARBA00023180"/>
    </source>
</evidence>
<keyword evidence="4 8" id="KW-1133">Transmembrane helix</keyword>
<sequence>MDILKILFFLCGVLSLSGLQLKPQIWKVGFPKPPRTFEQAIMEYFESKTIRLSVAIHVDYTHWWKIFISSYLAEAFKERNSMKIEVFSDGKTRKYRLYEYNLWYVDSYKAFRALLPDFNNQFVETMGQYMVVMETAKHLNKSQELQQIVQKAFRRNIVNIAIAIYEGNFTFHLYHYGLFHSQKCRQVVLEQFNKFQYGQFTKGDLFPYKFHNFKQCPIDFYMRVAQPFFGYSLSNDHTKIENFWGLEAMILTTMADKLNFELHLEQTVQQAVGNVFENGTLVGPFKSLLEKKFDILMGYYHFPARSRYFAVSRSYFLTPTVVVIRKRGQDLVEGHWLLAPFHTNTWLVIIATMAFGMVTYHLMCSLVKPISSIQLTWLDVFGLTLGSARNIRSILLGTNMAICLWNLGFLIVCATFGGKLYDAFNRKPSMQQITIARLIALNYTFLTKNIYSNDLMRALQIPLQQIIYTDFVYDDDAFELLLQDPRPVALFANYWQFQAFVALHRLYDEFDMVPRVVVLNQICAYLRPQSYLIEPYNRILKSLQFGGILQKWMREITGYIGSPKEMQIVSRRKTNREPQQLSLAQLRIVFLGLIIANALNFAVFVGEVMVKRIHKKKS</sequence>
<evidence type="ECO:0000256" key="8">
    <source>
        <dbReference type="SAM" id="Phobius"/>
    </source>
</evidence>
<dbReference type="Pfam" id="PF24061">
    <property type="entry name" value="LBD_receptor"/>
    <property type="match status" value="1"/>
</dbReference>
<dbReference type="SUPFAM" id="SSF53850">
    <property type="entry name" value="Periplasmic binding protein-like II"/>
    <property type="match status" value="1"/>
</dbReference>
<dbReference type="VEuPathDB" id="VectorBase:SCAU003068"/>
<evidence type="ECO:0000256" key="4">
    <source>
        <dbReference type="ARBA" id="ARBA00022989"/>
    </source>
</evidence>
<keyword evidence="9" id="KW-0732">Signal</keyword>
<dbReference type="PANTHER" id="PTHR42643">
    <property type="entry name" value="IONOTROPIC RECEPTOR 20A-RELATED"/>
    <property type="match status" value="1"/>
</dbReference>
<dbReference type="AlphaFoldDB" id="A0A1I8NXZ8"/>
<evidence type="ECO:0000256" key="5">
    <source>
        <dbReference type="ARBA" id="ARBA00023136"/>
    </source>
</evidence>
<keyword evidence="2" id="KW-1003">Cell membrane</keyword>
<feature type="signal peptide" evidence="9">
    <location>
        <begin position="1"/>
        <end position="18"/>
    </location>
</feature>
<keyword evidence="5 8" id="KW-0472">Membrane</keyword>
<feature type="domain" description="Putative ionotropic receptor ligand binding" evidence="10">
    <location>
        <begin position="41"/>
        <end position="212"/>
    </location>
</feature>
<dbReference type="Proteomes" id="UP000095300">
    <property type="component" value="Unassembled WGS sequence"/>
</dbReference>
<keyword evidence="3 8" id="KW-0812">Transmembrane</keyword>
<comment type="subcellular location">
    <subcellularLocation>
        <location evidence="1">Cell membrane</location>
        <topology evidence="1">Multi-pass membrane protein</topology>
    </subcellularLocation>
</comment>
<evidence type="ECO:0000313" key="11">
    <source>
        <dbReference type="EnsemblMetazoa" id="SCAU003068-PA"/>
    </source>
</evidence>
<evidence type="ECO:0000256" key="9">
    <source>
        <dbReference type="SAM" id="SignalP"/>
    </source>
</evidence>
<feature type="transmembrane region" description="Helical" evidence="8">
    <location>
        <begin position="588"/>
        <end position="610"/>
    </location>
</feature>
<evidence type="ECO:0000259" key="10">
    <source>
        <dbReference type="Pfam" id="PF24061"/>
    </source>
</evidence>
<name>A0A1I8NXZ8_STOCA</name>
<evidence type="ECO:0000256" key="3">
    <source>
        <dbReference type="ARBA" id="ARBA00022692"/>
    </source>
</evidence>
<proteinExistence type="predicted"/>
<dbReference type="InterPro" id="IPR052192">
    <property type="entry name" value="Insect_Ionotropic_Sensory_Rcpt"/>
</dbReference>
<reference evidence="11" key="1">
    <citation type="submission" date="2020-05" db="UniProtKB">
        <authorList>
            <consortium name="EnsemblMetazoa"/>
        </authorList>
    </citation>
    <scope>IDENTIFICATION</scope>
    <source>
        <strain evidence="11">USDA</strain>
    </source>
</reference>
<feature type="chain" id="PRO_5016123383" description="Putative ionotropic receptor ligand binding domain-containing protein" evidence="9">
    <location>
        <begin position="19"/>
        <end position="618"/>
    </location>
</feature>
<keyword evidence="6" id="KW-0675">Receptor</keyword>
<dbReference type="PANTHER" id="PTHR42643:SF30">
    <property type="entry name" value="IONOTROPIC RECEPTOR 40A-RELATED"/>
    <property type="match status" value="1"/>
</dbReference>
<keyword evidence="7" id="KW-0325">Glycoprotein</keyword>
<organism evidence="11 12">
    <name type="scientific">Stomoxys calcitrans</name>
    <name type="common">Stable fly</name>
    <name type="synonym">Conops calcitrans</name>
    <dbReference type="NCBI Taxonomy" id="35570"/>
    <lineage>
        <taxon>Eukaryota</taxon>
        <taxon>Metazoa</taxon>
        <taxon>Ecdysozoa</taxon>
        <taxon>Arthropoda</taxon>
        <taxon>Hexapoda</taxon>
        <taxon>Insecta</taxon>
        <taxon>Pterygota</taxon>
        <taxon>Neoptera</taxon>
        <taxon>Endopterygota</taxon>
        <taxon>Diptera</taxon>
        <taxon>Brachycera</taxon>
        <taxon>Muscomorpha</taxon>
        <taxon>Muscoidea</taxon>
        <taxon>Muscidae</taxon>
        <taxon>Stomoxys</taxon>
    </lineage>
</organism>
<dbReference type="InterPro" id="IPR056198">
    <property type="entry name" value="LBD_receptor"/>
</dbReference>
<evidence type="ECO:0000256" key="6">
    <source>
        <dbReference type="ARBA" id="ARBA00023170"/>
    </source>
</evidence>
<evidence type="ECO:0000313" key="12">
    <source>
        <dbReference type="Proteomes" id="UP000095300"/>
    </source>
</evidence>
<protein>
    <recommendedName>
        <fullName evidence="10">Putative ionotropic receptor ligand binding domain-containing protein</fullName>
    </recommendedName>
</protein>
<dbReference type="GO" id="GO:0005886">
    <property type="term" value="C:plasma membrane"/>
    <property type="evidence" value="ECO:0007669"/>
    <property type="project" value="UniProtKB-SubCell"/>
</dbReference>
<evidence type="ECO:0000256" key="2">
    <source>
        <dbReference type="ARBA" id="ARBA00022475"/>
    </source>
</evidence>
<accession>A0A1I8NXZ8</accession>
<dbReference type="EnsemblMetazoa" id="SCAU003068-RA">
    <property type="protein sequence ID" value="SCAU003068-PA"/>
    <property type="gene ID" value="SCAU003068"/>
</dbReference>